<dbReference type="InterPro" id="IPR029068">
    <property type="entry name" value="Glyas_Bleomycin-R_OHBP_Dase"/>
</dbReference>
<name>A0ABV2WJU1_9NOCA</name>
<dbReference type="EMBL" id="JBEYBF010000002">
    <property type="protein sequence ID" value="MEU1951151.1"/>
    <property type="molecule type" value="Genomic_DNA"/>
</dbReference>
<evidence type="ECO:0000313" key="2">
    <source>
        <dbReference type="EMBL" id="MEU1951151.1"/>
    </source>
</evidence>
<evidence type="ECO:0000313" key="3">
    <source>
        <dbReference type="Proteomes" id="UP001550628"/>
    </source>
</evidence>
<dbReference type="InterPro" id="IPR004360">
    <property type="entry name" value="Glyas_Fos-R_dOase_dom"/>
</dbReference>
<dbReference type="SUPFAM" id="SSF54593">
    <property type="entry name" value="Glyoxalase/Bleomycin resistance protein/Dihydroxybiphenyl dioxygenase"/>
    <property type="match status" value="1"/>
</dbReference>
<dbReference type="Proteomes" id="UP001550628">
    <property type="component" value="Unassembled WGS sequence"/>
</dbReference>
<feature type="domain" description="VOC" evidence="1">
    <location>
        <begin position="4"/>
        <end position="141"/>
    </location>
</feature>
<dbReference type="PANTHER" id="PTHR36437">
    <property type="entry name" value="GLYOXALASE/BLEOMYCIN RESISTANCE PROTEIN/DIOXYGENASE"/>
    <property type="match status" value="1"/>
</dbReference>
<gene>
    <name evidence="2" type="ORF">ABZ510_04760</name>
</gene>
<dbReference type="Gene3D" id="3.10.180.10">
    <property type="entry name" value="2,3-Dihydroxybiphenyl 1,2-Dioxygenase, domain 1"/>
    <property type="match status" value="1"/>
</dbReference>
<comment type="caution">
    <text evidence="2">The sequence shown here is derived from an EMBL/GenBank/DDBJ whole genome shotgun (WGS) entry which is preliminary data.</text>
</comment>
<reference evidence="2 3" key="1">
    <citation type="submission" date="2024-06" db="EMBL/GenBank/DDBJ databases">
        <title>The Natural Products Discovery Center: Release of the First 8490 Sequenced Strains for Exploring Actinobacteria Biosynthetic Diversity.</title>
        <authorList>
            <person name="Kalkreuter E."/>
            <person name="Kautsar S.A."/>
            <person name="Yang D."/>
            <person name="Bader C.D."/>
            <person name="Teijaro C.N."/>
            <person name="Fluegel L."/>
            <person name="Davis C.M."/>
            <person name="Simpson J.R."/>
            <person name="Lauterbach L."/>
            <person name="Steele A.D."/>
            <person name="Gui C."/>
            <person name="Meng S."/>
            <person name="Li G."/>
            <person name="Viehrig K."/>
            <person name="Ye F."/>
            <person name="Su P."/>
            <person name="Kiefer A.F."/>
            <person name="Nichols A."/>
            <person name="Cepeda A.J."/>
            <person name="Yan W."/>
            <person name="Fan B."/>
            <person name="Jiang Y."/>
            <person name="Adhikari A."/>
            <person name="Zheng C.-J."/>
            <person name="Schuster L."/>
            <person name="Cowan T.M."/>
            <person name="Smanski M.J."/>
            <person name="Chevrette M.G."/>
            <person name="De Carvalho L.P.S."/>
            <person name="Shen B."/>
        </authorList>
    </citation>
    <scope>NUCLEOTIDE SEQUENCE [LARGE SCALE GENOMIC DNA]</scope>
    <source>
        <strain evidence="2 3">NPDC019708</strain>
    </source>
</reference>
<accession>A0ABV2WJU1</accession>
<evidence type="ECO:0000259" key="1">
    <source>
        <dbReference type="PROSITE" id="PS51819"/>
    </source>
</evidence>
<dbReference type="RefSeq" id="WP_030520817.1">
    <property type="nucleotide sequence ID" value="NZ_JBEXYG010000001.1"/>
</dbReference>
<organism evidence="2 3">
    <name type="scientific">Nocardia rhamnosiphila</name>
    <dbReference type="NCBI Taxonomy" id="426716"/>
    <lineage>
        <taxon>Bacteria</taxon>
        <taxon>Bacillati</taxon>
        <taxon>Actinomycetota</taxon>
        <taxon>Actinomycetes</taxon>
        <taxon>Mycobacteriales</taxon>
        <taxon>Nocardiaceae</taxon>
        <taxon>Nocardia</taxon>
    </lineage>
</organism>
<dbReference type="PANTHER" id="PTHR36437:SF2">
    <property type="entry name" value="GLYOXALASE_BLEOMYCIN RESISTANCE PROTEIN_DIOXYGENASE"/>
    <property type="match status" value="1"/>
</dbReference>
<proteinExistence type="predicted"/>
<dbReference type="PROSITE" id="PS51819">
    <property type="entry name" value="VOC"/>
    <property type="match status" value="1"/>
</dbReference>
<dbReference type="GeneID" id="96246963"/>
<dbReference type="InterPro" id="IPR037523">
    <property type="entry name" value="VOC_core"/>
</dbReference>
<dbReference type="Pfam" id="PF00903">
    <property type="entry name" value="Glyoxalase"/>
    <property type="match status" value="1"/>
</dbReference>
<keyword evidence="3" id="KW-1185">Reference proteome</keyword>
<sequence length="148" mass="16052">MEMKLEVVVVPVADVDRAKRFYADCVGFRLDVDHTADEEYRVVHLTPPGSGCSILFGTGVTTAAPGSLQGLHLVVADIERAVADLRERGVEVRGPFHDDSGVFHHAGTAHRSAGVHPQRASYGSFAAFADPDGNSWFLQEVTRRLPGR</sequence>
<protein>
    <submittedName>
        <fullName evidence="2">VOC family protein</fullName>
    </submittedName>
</protein>